<evidence type="ECO:0000313" key="3">
    <source>
        <dbReference type="Proteomes" id="UP000308652"/>
    </source>
</evidence>
<gene>
    <name evidence="2" type="ORF">BDQ12DRAFT_599840</name>
</gene>
<evidence type="ECO:0000313" key="2">
    <source>
        <dbReference type="EMBL" id="TFK41732.1"/>
    </source>
</evidence>
<reference evidence="2 3" key="1">
    <citation type="journal article" date="2019" name="Nat. Ecol. Evol.">
        <title>Megaphylogeny resolves global patterns of mushroom evolution.</title>
        <authorList>
            <person name="Varga T."/>
            <person name="Krizsan K."/>
            <person name="Foldi C."/>
            <person name="Dima B."/>
            <person name="Sanchez-Garcia M."/>
            <person name="Sanchez-Ramirez S."/>
            <person name="Szollosi G.J."/>
            <person name="Szarkandi J.G."/>
            <person name="Papp V."/>
            <person name="Albert L."/>
            <person name="Andreopoulos W."/>
            <person name="Angelini C."/>
            <person name="Antonin V."/>
            <person name="Barry K.W."/>
            <person name="Bougher N.L."/>
            <person name="Buchanan P."/>
            <person name="Buyck B."/>
            <person name="Bense V."/>
            <person name="Catcheside P."/>
            <person name="Chovatia M."/>
            <person name="Cooper J."/>
            <person name="Damon W."/>
            <person name="Desjardin D."/>
            <person name="Finy P."/>
            <person name="Geml J."/>
            <person name="Haridas S."/>
            <person name="Hughes K."/>
            <person name="Justo A."/>
            <person name="Karasinski D."/>
            <person name="Kautmanova I."/>
            <person name="Kiss B."/>
            <person name="Kocsube S."/>
            <person name="Kotiranta H."/>
            <person name="LaButti K.M."/>
            <person name="Lechner B.E."/>
            <person name="Liimatainen K."/>
            <person name="Lipzen A."/>
            <person name="Lukacs Z."/>
            <person name="Mihaltcheva S."/>
            <person name="Morgado L.N."/>
            <person name="Niskanen T."/>
            <person name="Noordeloos M.E."/>
            <person name="Ohm R.A."/>
            <person name="Ortiz-Santana B."/>
            <person name="Ovrebo C."/>
            <person name="Racz N."/>
            <person name="Riley R."/>
            <person name="Savchenko A."/>
            <person name="Shiryaev A."/>
            <person name="Soop K."/>
            <person name="Spirin V."/>
            <person name="Szebenyi C."/>
            <person name="Tomsovsky M."/>
            <person name="Tulloss R.E."/>
            <person name="Uehling J."/>
            <person name="Grigoriev I.V."/>
            <person name="Vagvolgyi C."/>
            <person name="Papp T."/>
            <person name="Martin F.M."/>
            <person name="Miettinen O."/>
            <person name="Hibbett D.S."/>
            <person name="Nagy L.G."/>
        </authorList>
    </citation>
    <scope>NUCLEOTIDE SEQUENCE [LARGE SCALE GENOMIC DNA]</scope>
    <source>
        <strain evidence="2 3">CBS 166.37</strain>
    </source>
</reference>
<evidence type="ECO:0000259" key="1">
    <source>
        <dbReference type="Pfam" id="PF18721"/>
    </source>
</evidence>
<dbReference type="EMBL" id="ML213594">
    <property type="protein sequence ID" value="TFK41732.1"/>
    <property type="molecule type" value="Genomic_DNA"/>
</dbReference>
<sequence length="249" mass="27549">VYSFHESASTFAEFWNNSFLLDENISPLTQCQTWAVFVQETIRQVAHGSNTSLELLDGFPINDITRHAFSALGENGIIRSAEAHSCNECTHKYKRIADIITGDDPAAVVGVDENRQVPILTGDDADLAAQDAACAWLEAENAMDIDNSSSEFEDSPVKMVVLDGIVMGPTHCAFENCTQSIASIQQGVFCAEHDILHFGLCRIKNCNSPKAENSPTCLAHYNNWHSHIIRFGWQTLLGICRIIRCSEEE</sequence>
<dbReference type="OrthoDB" id="2527272at2759"/>
<dbReference type="Pfam" id="PF18721">
    <property type="entry name" value="CxC6"/>
    <property type="match status" value="1"/>
</dbReference>
<proteinExistence type="predicted"/>
<dbReference type="AlphaFoldDB" id="A0A5C3M8T4"/>
<feature type="non-terminal residue" evidence="2">
    <location>
        <position position="1"/>
    </location>
</feature>
<name>A0A5C3M8T4_9AGAR</name>
<keyword evidence="3" id="KW-1185">Reference proteome</keyword>
<dbReference type="InterPro" id="IPR040898">
    <property type="entry name" value="CxC6"/>
</dbReference>
<protein>
    <recommendedName>
        <fullName evidence="1">CxC6 like cysteine cluster associated with KDZ domain-containing protein</fullName>
    </recommendedName>
</protein>
<feature type="domain" description="CxC6 like cysteine cluster associated with KDZ" evidence="1">
    <location>
        <begin position="161"/>
        <end position="220"/>
    </location>
</feature>
<organism evidence="2 3">
    <name type="scientific">Crucibulum laeve</name>
    <dbReference type="NCBI Taxonomy" id="68775"/>
    <lineage>
        <taxon>Eukaryota</taxon>
        <taxon>Fungi</taxon>
        <taxon>Dikarya</taxon>
        <taxon>Basidiomycota</taxon>
        <taxon>Agaricomycotina</taxon>
        <taxon>Agaricomycetes</taxon>
        <taxon>Agaricomycetidae</taxon>
        <taxon>Agaricales</taxon>
        <taxon>Agaricineae</taxon>
        <taxon>Nidulariaceae</taxon>
        <taxon>Crucibulum</taxon>
    </lineage>
</organism>
<dbReference type="STRING" id="68775.A0A5C3M8T4"/>
<accession>A0A5C3M8T4</accession>
<dbReference type="Proteomes" id="UP000308652">
    <property type="component" value="Unassembled WGS sequence"/>
</dbReference>